<dbReference type="InterPro" id="IPR002347">
    <property type="entry name" value="SDR_fam"/>
</dbReference>
<dbReference type="AlphaFoldDB" id="A0A3D8RK65"/>
<comment type="similarity">
    <text evidence="1">Belongs to the short-chain dehydrogenases/reductases (SDR) family.</text>
</comment>
<evidence type="ECO:0000256" key="1">
    <source>
        <dbReference type="ARBA" id="ARBA00006484"/>
    </source>
</evidence>
<dbReference type="PANTHER" id="PTHR24320:SF236">
    <property type="entry name" value="SHORT-CHAIN DEHYDROGENASE-RELATED"/>
    <property type="match status" value="1"/>
</dbReference>
<gene>
    <name evidence="4" type="ORF">DSM5745_07109</name>
</gene>
<keyword evidence="5" id="KW-1185">Reference proteome</keyword>
<dbReference type="Pfam" id="PF00106">
    <property type="entry name" value="adh_short"/>
    <property type="match status" value="1"/>
</dbReference>
<organism evidence="4 5">
    <name type="scientific">Aspergillus mulundensis</name>
    <dbReference type="NCBI Taxonomy" id="1810919"/>
    <lineage>
        <taxon>Eukaryota</taxon>
        <taxon>Fungi</taxon>
        <taxon>Dikarya</taxon>
        <taxon>Ascomycota</taxon>
        <taxon>Pezizomycotina</taxon>
        <taxon>Eurotiomycetes</taxon>
        <taxon>Eurotiomycetidae</taxon>
        <taxon>Eurotiales</taxon>
        <taxon>Aspergillaceae</taxon>
        <taxon>Aspergillus</taxon>
        <taxon>Aspergillus subgen. Nidulantes</taxon>
    </lineage>
</organism>
<dbReference type="OrthoDB" id="191139at2759"/>
<dbReference type="GO" id="GO:0016491">
    <property type="term" value="F:oxidoreductase activity"/>
    <property type="evidence" value="ECO:0007669"/>
    <property type="project" value="UniProtKB-KW"/>
</dbReference>
<dbReference type="PRINTS" id="PR00081">
    <property type="entry name" value="GDHRDH"/>
</dbReference>
<evidence type="ECO:0000313" key="5">
    <source>
        <dbReference type="Proteomes" id="UP000256690"/>
    </source>
</evidence>
<dbReference type="RefSeq" id="XP_026602215.1">
    <property type="nucleotide sequence ID" value="XM_026749125.1"/>
</dbReference>
<dbReference type="STRING" id="1810919.A0A3D8RK65"/>
<sequence length="346" mass="37634">MQTIKSLWVQTFPSKPTLTAATLPPQTGKVIIITGATSGLGFELARVLYNAGATVYIGARNEAKAKATIETITSTSPSSSTGSTSTPNPGTLHFLPLDLADLRTIAPFVQSFLSLSSRLDILFNNAGVASIPPSTRTAQNLEPHLGTNCAAPYLLTQLLSPLLTSTAQNPSTPRNSVRVIWTSSMLVDALAPRSGIRQSDLDPDAPNPNMNVNYALSKTGNWFLADRLAKQLGEQGVVSVTQNPGNIYTPIFDNAPRLAVWLSRPIYYTPRQGVNTILWAGLSESVTVERGGGYVIPFGRWHPFPRRDLLEAMRDKEEGGDEAENEGRGYAKAFEEWCEKVTREFR</sequence>
<evidence type="ECO:0000256" key="2">
    <source>
        <dbReference type="ARBA" id="ARBA00022857"/>
    </source>
</evidence>
<evidence type="ECO:0000313" key="4">
    <source>
        <dbReference type="EMBL" id="RDW74447.1"/>
    </source>
</evidence>
<dbReference type="SUPFAM" id="SSF51735">
    <property type="entry name" value="NAD(P)-binding Rossmann-fold domains"/>
    <property type="match status" value="1"/>
</dbReference>
<reference evidence="4 5" key="1">
    <citation type="journal article" date="2018" name="IMA Fungus">
        <title>IMA Genome-F 9: Draft genome sequence of Annulohypoxylon stygium, Aspergillus mulundensis, Berkeleyomyces basicola (syn. Thielaviopsis basicola), Ceratocystis smalleyi, two Cercospora beticola strains, Coleophoma cylindrospora, Fusarium fracticaudum, Phialophora cf. hyalina, and Morchella septimelata.</title>
        <authorList>
            <person name="Wingfield B.D."/>
            <person name="Bills G.F."/>
            <person name="Dong Y."/>
            <person name="Huang W."/>
            <person name="Nel W.J."/>
            <person name="Swalarsk-Parry B.S."/>
            <person name="Vaghefi N."/>
            <person name="Wilken P.M."/>
            <person name="An Z."/>
            <person name="de Beer Z.W."/>
            <person name="De Vos L."/>
            <person name="Chen L."/>
            <person name="Duong T.A."/>
            <person name="Gao Y."/>
            <person name="Hammerbacher A."/>
            <person name="Kikkert J.R."/>
            <person name="Li Y."/>
            <person name="Li H."/>
            <person name="Li K."/>
            <person name="Li Q."/>
            <person name="Liu X."/>
            <person name="Ma X."/>
            <person name="Naidoo K."/>
            <person name="Pethybridge S.J."/>
            <person name="Sun J."/>
            <person name="Steenkamp E.T."/>
            <person name="van der Nest M.A."/>
            <person name="van Wyk S."/>
            <person name="Wingfield M.J."/>
            <person name="Xiong C."/>
            <person name="Yue Q."/>
            <person name="Zhang X."/>
        </authorList>
    </citation>
    <scope>NUCLEOTIDE SEQUENCE [LARGE SCALE GENOMIC DNA]</scope>
    <source>
        <strain evidence="4 5">DSM 5745</strain>
    </source>
</reference>
<keyword evidence="3" id="KW-0560">Oxidoreductase</keyword>
<proteinExistence type="inferred from homology"/>
<dbReference type="InterPro" id="IPR036291">
    <property type="entry name" value="NAD(P)-bd_dom_sf"/>
</dbReference>
<evidence type="ECO:0000256" key="3">
    <source>
        <dbReference type="ARBA" id="ARBA00023002"/>
    </source>
</evidence>
<evidence type="ECO:0008006" key="6">
    <source>
        <dbReference type="Google" id="ProtNLM"/>
    </source>
</evidence>
<keyword evidence="2" id="KW-0521">NADP</keyword>
<name>A0A3D8RK65_9EURO</name>
<comment type="caution">
    <text evidence="4">The sequence shown here is derived from an EMBL/GenBank/DDBJ whole genome shotgun (WGS) entry which is preliminary data.</text>
</comment>
<dbReference type="Proteomes" id="UP000256690">
    <property type="component" value="Unassembled WGS sequence"/>
</dbReference>
<dbReference type="Gene3D" id="3.40.50.720">
    <property type="entry name" value="NAD(P)-binding Rossmann-like Domain"/>
    <property type="match status" value="1"/>
</dbReference>
<dbReference type="GeneID" id="38117479"/>
<accession>A0A3D8RK65</accession>
<protein>
    <recommendedName>
        <fullName evidence="6">Short-chain dehydrogenase</fullName>
    </recommendedName>
</protein>
<dbReference type="PANTHER" id="PTHR24320">
    <property type="entry name" value="RETINOL DEHYDROGENASE"/>
    <property type="match status" value="1"/>
</dbReference>
<dbReference type="EMBL" id="PVWQ01000008">
    <property type="protein sequence ID" value="RDW74447.1"/>
    <property type="molecule type" value="Genomic_DNA"/>
</dbReference>